<evidence type="ECO:0000256" key="2">
    <source>
        <dbReference type="SAM" id="Phobius"/>
    </source>
</evidence>
<accession>A0A371C026</accession>
<name>A0A371C026_YARLL</name>
<dbReference type="VEuPathDB" id="FungiDB:YALI0_E18007g"/>
<evidence type="ECO:0000313" key="4">
    <source>
        <dbReference type="Proteomes" id="UP000256601"/>
    </source>
</evidence>
<dbReference type="AlphaFoldDB" id="A0A371C026"/>
<sequence>MADTNSRIRWWIIPMVVGGVVIGALYLLVFCKGQKKKRFTELQRQQLEQGYPNDPRPPNFTYSYPETISGYNQTTVIYNHRVYSSNGEGGVNVTNDPVTHIPMTSQTIRDESNDVPPAYYVAVSPPPKAYDGATSYGYDPVGGTGNGSHRNVYNPVNAGSGSQSAHISSNSRPQPQGFWGRFKKRDKTESNRDSTSGAAGGSGDAYGGCHGGGGYGGGHGGHGDGGGGHGGGGGDGGGGGGGGGGDGGGGGGGD</sequence>
<evidence type="ECO:0000256" key="1">
    <source>
        <dbReference type="SAM" id="MobiDB-lite"/>
    </source>
</evidence>
<dbReference type="VEuPathDB" id="FungiDB:YALI1_E21364g"/>
<feature type="region of interest" description="Disordered" evidence="1">
    <location>
        <begin position="141"/>
        <end position="254"/>
    </location>
</feature>
<reference evidence="3 4" key="1">
    <citation type="submission" date="2018-07" db="EMBL/GenBank/DDBJ databases">
        <title>Draft Genome Assemblies for Five Robust Yarrowia lipolytica Strains Exhibiting High Lipid Production and Pentose Sugar Utilization and Sugar Alcohol Secretion from Undetoxified Lignocellulosic Biomass Hydrolysates.</title>
        <authorList>
            <consortium name="DOE Joint Genome Institute"/>
            <person name="Walker C."/>
            <person name="Ryu S."/>
            <person name="Na H."/>
            <person name="Zane M."/>
            <person name="LaButti K."/>
            <person name="Lipzen A."/>
            <person name="Haridas S."/>
            <person name="Barry K."/>
            <person name="Grigoriev I.V."/>
            <person name="Quarterman J."/>
            <person name="Slininger P."/>
            <person name="Dien B."/>
            <person name="Trinh C.T."/>
        </authorList>
    </citation>
    <scope>NUCLEOTIDE SEQUENCE [LARGE SCALE GENOMIC DNA]</scope>
    <source>
        <strain evidence="3 4">YB392</strain>
    </source>
</reference>
<organism evidence="3 4">
    <name type="scientific">Yarrowia lipolytica</name>
    <name type="common">Candida lipolytica</name>
    <dbReference type="NCBI Taxonomy" id="4952"/>
    <lineage>
        <taxon>Eukaryota</taxon>
        <taxon>Fungi</taxon>
        <taxon>Dikarya</taxon>
        <taxon>Ascomycota</taxon>
        <taxon>Saccharomycotina</taxon>
        <taxon>Dipodascomycetes</taxon>
        <taxon>Dipodascales</taxon>
        <taxon>Dipodascales incertae sedis</taxon>
        <taxon>Yarrowia</taxon>
    </lineage>
</organism>
<gene>
    <name evidence="3" type="ORF">B0I71DRAFT_142710</name>
</gene>
<keyword evidence="2" id="KW-0472">Membrane</keyword>
<dbReference type="PRINTS" id="PR01228">
    <property type="entry name" value="EGGSHELL"/>
</dbReference>
<evidence type="ECO:0000313" key="3">
    <source>
        <dbReference type="EMBL" id="RDW23696.1"/>
    </source>
</evidence>
<proteinExistence type="predicted"/>
<protein>
    <submittedName>
        <fullName evidence="3">Uncharacterized protein</fullName>
    </submittedName>
</protein>
<feature type="compositionally biased region" description="Gly residues" evidence="1">
    <location>
        <begin position="198"/>
        <end position="254"/>
    </location>
</feature>
<feature type="transmembrane region" description="Helical" evidence="2">
    <location>
        <begin position="12"/>
        <end position="31"/>
    </location>
</feature>
<keyword evidence="2" id="KW-0812">Transmembrane</keyword>
<dbReference type="Proteomes" id="UP000256601">
    <property type="component" value="Unassembled WGS sequence"/>
</dbReference>
<feature type="compositionally biased region" description="Polar residues" evidence="1">
    <location>
        <begin position="157"/>
        <end position="174"/>
    </location>
</feature>
<keyword evidence="2" id="KW-1133">Transmembrane helix</keyword>
<dbReference type="EMBL" id="KZ859068">
    <property type="protein sequence ID" value="RDW23696.1"/>
    <property type="molecule type" value="Genomic_DNA"/>
</dbReference>